<accession>A0A4Q4SVG4</accession>
<protein>
    <submittedName>
        <fullName evidence="2">Uncharacterized protein</fullName>
    </submittedName>
</protein>
<dbReference type="EMBL" id="QJNU01001563">
    <property type="protein sequence ID" value="RYO75512.1"/>
    <property type="molecule type" value="Genomic_DNA"/>
</dbReference>
<organism evidence="2 3">
    <name type="scientific">Monosporascus ibericus</name>
    <dbReference type="NCBI Taxonomy" id="155417"/>
    <lineage>
        <taxon>Eukaryota</taxon>
        <taxon>Fungi</taxon>
        <taxon>Dikarya</taxon>
        <taxon>Ascomycota</taxon>
        <taxon>Pezizomycotina</taxon>
        <taxon>Sordariomycetes</taxon>
        <taxon>Xylariomycetidae</taxon>
        <taxon>Xylariales</taxon>
        <taxon>Xylariales incertae sedis</taxon>
        <taxon>Monosporascus</taxon>
    </lineage>
</organism>
<gene>
    <name evidence="2" type="ORF">DL764_010395</name>
</gene>
<evidence type="ECO:0000256" key="1">
    <source>
        <dbReference type="SAM" id="MobiDB-lite"/>
    </source>
</evidence>
<dbReference type="Proteomes" id="UP000293360">
    <property type="component" value="Unassembled WGS sequence"/>
</dbReference>
<feature type="compositionally biased region" description="Basic and acidic residues" evidence="1">
    <location>
        <begin position="112"/>
        <end position="145"/>
    </location>
</feature>
<evidence type="ECO:0000313" key="3">
    <source>
        <dbReference type="Proteomes" id="UP000293360"/>
    </source>
</evidence>
<reference evidence="2 3" key="1">
    <citation type="submission" date="2018-06" db="EMBL/GenBank/DDBJ databases">
        <title>Complete Genomes of Monosporascus.</title>
        <authorList>
            <person name="Robinson A.J."/>
            <person name="Natvig D.O."/>
        </authorList>
    </citation>
    <scope>NUCLEOTIDE SEQUENCE [LARGE SCALE GENOMIC DNA]</scope>
    <source>
        <strain evidence="2 3">CBS 110550</strain>
    </source>
</reference>
<feature type="region of interest" description="Disordered" evidence="1">
    <location>
        <begin position="1"/>
        <end position="31"/>
    </location>
</feature>
<sequence>MRLRPEARQDELVGASHKDEEMAPARSGSRAGDFRKLLEEWVARRNDLAETEGGGARSPRTENLAAAWRIELLRRVRASGSEEEEEEQKGEIVKLVEAADPASLTFFPQREAQTDRTIAPDDKKRKAADEGDRESESSAKDAMDE</sequence>
<feature type="compositionally biased region" description="Basic and acidic residues" evidence="1">
    <location>
        <begin position="1"/>
        <end position="23"/>
    </location>
</feature>
<dbReference type="AlphaFoldDB" id="A0A4Q4SVG4"/>
<keyword evidence="3" id="KW-1185">Reference proteome</keyword>
<feature type="region of interest" description="Disordered" evidence="1">
    <location>
        <begin position="102"/>
        <end position="145"/>
    </location>
</feature>
<dbReference type="OrthoDB" id="4062651at2759"/>
<proteinExistence type="predicted"/>
<comment type="caution">
    <text evidence="2">The sequence shown here is derived from an EMBL/GenBank/DDBJ whole genome shotgun (WGS) entry which is preliminary data.</text>
</comment>
<name>A0A4Q4SVG4_9PEZI</name>
<evidence type="ECO:0000313" key="2">
    <source>
        <dbReference type="EMBL" id="RYO75512.1"/>
    </source>
</evidence>
<dbReference type="STRING" id="155417.A0A4Q4SVG4"/>